<evidence type="ECO:0000313" key="1">
    <source>
        <dbReference type="EMBL" id="MBH5334522.1"/>
    </source>
</evidence>
<dbReference type="Pfam" id="PF07070">
    <property type="entry name" value="Spo0M"/>
    <property type="match status" value="1"/>
</dbReference>
<name>A0ABS0NH51_9ACTN</name>
<dbReference type="Proteomes" id="UP000807371">
    <property type="component" value="Unassembled WGS sequence"/>
</dbReference>
<keyword evidence="2" id="KW-1185">Reference proteome</keyword>
<dbReference type="PANTHER" id="PTHR40053">
    <property type="entry name" value="SPORULATION-CONTROL PROTEIN SPO0M"/>
    <property type="match status" value="1"/>
</dbReference>
<dbReference type="InterPro" id="IPR009776">
    <property type="entry name" value="Spore_0_M"/>
</dbReference>
<dbReference type="RefSeq" id="WP_197988211.1">
    <property type="nucleotide sequence ID" value="NZ_JACYXC010000001.1"/>
</dbReference>
<accession>A0ABS0NH51</accession>
<protein>
    <submittedName>
        <fullName evidence="1">Sporulation protein</fullName>
    </submittedName>
</protein>
<dbReference type="PANTHER" id="PTHR40053:SF1">
    <property type="entry name" value="SPORULATION-CONTROL PROTEIN SPO0M"/>
    <property type="match status" value="1"/>
</dbReference>
<evidence type="ECO:0000313" key="2">
    <source>
        <dbReference type="Proteomes" id="UP000807371"/>
    </source>
</evidence>
<gene>
    <name evidence="1" type="ORF">IHE55_06790</name>
</gene>
<comment type="caution">
    <text evidence="1">The sequence shown here is derived from an EMBL/GenBank/DDBJ whole genome shotgun (WGS) entry which is preliminary data.</text>
</comment>
<reference evidence="1 2" key="1">
    <citation type="submission" date="2020-09" db="EMBL/GenBank/DDBJ databases">
        <title>Biosynthesis of the nuclear factor of activated T cells inhibitor NFAT-133 and its congeners in Streptomyces pactum.</title>
        <authorList>
            <person name="Zhou W."/>
            <person name="Posri P."/>
            <person name="Abugrain M.E."/>
            <person name="Weisberg A.J."/>
            <person name="Chang J.H."/>
            <person name="Mahmud T."/>
        </authorList>
    </citation>
    <scope>NUCLEOTIDE SEQUENCE [LARGE SCALE GENOMIC DNA]</scope>
    <source>
        <strain evidence="1 2">ATCC 27456</strain>
    </source>
</reference>
<organism evidence="1 2">
    <name type="scientific">Streptomyces pactum</name>
    <dbReference type="NCBI Taxonomy" id="68249"/>
    <lineage>
        <taxon>Bacteria</taxon>
        <taxon>Bacillati</taxon>
        <taxon>Actinomycetota</taxon>
        <taxon>Actinomycetes</taxon>
        <taxon>Kitasatosporales</taxon>
        <taxon>Streptomycetaceae</taxon>
        <taxon>Streptomyces</taxon>
    </lineage>
</organism>
<dbReference type="EMBL" id="JACYXC010000001">
    <property type="protein sequence ID" value="MBH5334522.1"/>
    <property type="molecule type" value="Genomic_DNA"/>
</dbReference>
<proteinExistence type="predicted"/>
<sequence length="246" mass="27501">MAFRKFLSALGVNAPSVETVLDNTTVRPGDQLGCEVTMRGGGADVTIERLTLQVVTRFEDMETTEDRWENPGVLVSGELPGPFTLAAGAEVTERVVLDLPWEMPLTHILGGRRLRGARVAVRTELAIDNAVDRGDFDEFAVHALPQQDMVLQAYSDLGFRFDEAECKKGTPSSAVRSQVDWWQEIEMWFPADYRNPGQNEIAFNARHDSLDLLTGGTGRLEFRYADMDLARVTEVIDEHARSRFAR</sequence>